<protein>
    <submittedName>
        <fullName evidence="2">Uncharacterized protein</fullName>
    </submittedName>
</protein>
<organism evidence="2 3">
    <name type="scientific">Apolygus lucorum</name>
    <name type="common">Small green plant bug</name>
    <name type="synonym">Lygocoris lucorum</name>
    <dbReference type="NCBI Taxonomy" id="248454"/>
    <lineage>
        <taxon>Eukaryota</taxon>
        <taxon>Metazoa</taxon>
        <taxon>Ecdysozoa</taxon>
        <taxon>Arthropoda</taxon>
        <taxon>Hexapoda</taxon>
        <taxon>Insecta</taxon>
        <taxon>Pterygota</taxon>
        <taxon>Neoptera</taxon>
        <taxon>Paraneoptera</taxon>
        <taxon>Hemiptera</taxon>
        <taxon>Heteroptera</taxon>
        <taxon>Panheteroptera</taxon>
        <taxon>Cimicomorpha</taxon>
        <taxon>Miridae</taxon>
        <taxon>Mirini</taxon>
        <taxon>Apolygus</taxon>
    </lineage>
</organism>
<dbReference type="EMBL" id="WIXP02000001">
    <property type="protein sequence ID" value="KAF6217012.1"/>
    <property type="molecule type" value="Genomic_DNA"/>
</dbReference>
<name>A0A6A4ISH7_APOLU</name>
<gene>
    <name evidence="2" type="ORF">GE061_001364</name>
</gene>
<accession>A0A6A4ISH7</accession>
<evidence type="ECO:0000313" key="2">
    <source>
        <dbReference type="EMBL" id="KAF6217012.1"/>
    </source>
</evidence>
<feature type="compositionally biased region" description="Gly residues" evidence="1">
    <location>
        <begin position="12"/>
        <end position="26"/>
    </location>
</feature>
<feature type="compositionally biased region" description="Basic and acidic residues" evidence="1">
    <location>
        <begin position="28"/>
        <end position="51"/>
    </location>
</feature>
<feature type="compositionally biased region" description="Basic residues" evidence="1">
    <location>
        <begin position="62"/>
        <end position="78"/>
    </location>
</feature>
<proteinExistence type="predicted"/>
<reference evidence="2" key="1">
    <citation type="journal article" date="2021" name="Mol. Ecol. Resour.">
        <title>Apolygus lucorum genome provides insights into omnivorousness and mesophyll feeding.</title>
        <authorList>
            <person name="Liu Y."/>
            <person name="Liu H."/>
            <person name="Wang H."/>
            <person name="Huang T."/>
            <person name="Liu B."/>
            <person name="Yang B."/>
            <person name="Yin L."/>
            <person name="Li B."/>
            <person name="Zhang Y."/>
            <person name="Zhang S."/>
            <person name="Jiang F."/>
            <person name="Zhang X."/>
            <person name="Ren Y."/>
            <person name="Wang B."/>
            <person name="Wang S."/>
            <person name="Lu Y."/>
            <person name="Wu K."/>
            <person name="Fan W."/>
            <person name="Wang G."/>
        </authorList>
    </citation>
    <scope>NUCLEOTIDE SEQUENCE</scope>
    <source>
        <strain evidence="2">12Hb</strain>
    </source>
</reference>
<evidence type="ECO:0000256" key="1">
    <source>
        <dbReference type="SAM" id="MobiDB-lite"/>
    </source>
</evidence>
<keyword evidence="3" id="KW-1185">Reference proteome</keyword>
<evidence type="ECO:0000313" key="3">
    <source>
        <dbReference type="Proteomes" id="UP000466442"/>
    </source>
</evidence>
<feature type="region of interest" description="Disordered" evidence="1">
    <location>
        <begin position="1"/>
        <end position="131"/>
    </location>
</feature>
<dbReference type="Proteomes" id="UP000466442">
    <property type="component" value="Linkage Group LG1"/>
</dbReference>
<sequence length="131" mass="14372">MGNPRGSCGTTGTLGTGEPLGTGGRGCWAREELAPSLRDSEMTLEEGRARGGDLWNSPATVHPRHVTSFRALRLRRTRRDVGQGVSRGRRKAAQPPPGRPPSDPDINEERLDTARRRSSHRPPQVLEKSRC</sequence>
<dbReference type="AlphaFoldDB" id="A0A6A4ISH7"/>
<comment type="caution">
    <text evidence="2">The sequence shown here is derived from an EMBL/GenBank/DDBJ whole genome shotgun (WGS) entry which is preliminary data.</text>
</comment>
<feature type="compositionally biased region" description="Pro residues" evidence="1">
    <location>
        <begin position="94"/>
        <end position="103"/>
    </location>
</feature>